<dbReference type="GO" id="GO:0000981">
    <property type="term" value="F:DNA-binding transcription factor activity, RNA polymerase II-specific"/>
    <property type="evidence" value="ECO:0007669"/>
    <property type="project" value="InterPro"/>
</dbReference>
<dbReference type="PANTHER" id="PTHR31845">
    <property type="entry name" value="FINGER DOMAIN PROTEIN, PUTATIVE-RELATED"/>
    <property type="match status" value="1"/>
</dbReference>
<dbReference type="Gene3D" id="4.10.240.10">
    <property type="entry name" value="Zn(2)-C6 fungal-type DNA-binding domain"/>
    <property type="match status" value="1"/>
</dbReference>
<evidence type="ECO:0000259" key="7">
    <source>
        <dbReference type="PROSITE" id="PS50048"/>
    </source>
</evidence>
<proteinExistence type="predicted"/>
<organism evidence="8 9">
    <name type="scientific">Lipomyces tetrasporus</name>
    <dbReference type="NCBI Taxonomy" id="54092"/>
    <lineage>
        <taxon>Eukaryota</taxon>
        <taxon>Fungi</taxon>
        <taxon>Dikarya</taxon>
        <taxon>Ascomycota</taxon>
        <taxon>Saccharomycotina</taxon>
        <taxon>Lipomycetes</taxon>
        <taxon>Lipomycetales</taxon>
        <taxon>Lipomycetaceae</taxon>
        <taxon>Lipomyces</taxon>
    </lineage>
</organism>
<dbReference type="PROSITE" id="PS00463">
    <property type="entry name" value="ZN2_CY6_FUNGAL_1"/>
    <property type="match status" value="1"/>
</dbReference>
<dbReference type="Proteomes" id="UP001217417">
    <property type="component" value="Unassembled WGS sequence"/>
</dbReference>
<dbReference type="PANTHER" id="PTHR31845:SF17">
    <property type="entry name" value="ZN(II)2CYS6 TRANSCRIPTION FACTOR (EUROFUNG)"/>
    <property type="match status" value="1"/>
</dbReference>
<dbReference type="CDD" id="cd12148">
    <property type="entry name" value="fungal_TF_MHR"/>
    <property type="match status" value="1"/>
</dbReference>
<keyword evidence="2" id="KW-0479">Metal-binding</keyword>
<reference evidence="8" key="1">
    <citation type="submission" date="2023-03" db="EMBL/GenBank/DDBJ databases">
        <title>Near-Complete genome sequence of Lipomyces tetrasporous NRRL Y-64009, an oleaginous yeast capable of growing on lignocellulosic hydrolysates.</title>
        <authorList>
            <consortium name="Lawrence Berkeley National Laboratory"/>
            <person name="Jagtap S.S."/>
            <person name="Liu J.-J."/>
            <person name="Walukiewicz H.E."/>
            <person name="Pangilinan J."/>
            <person name="Lipzen A."/>
            <person name="Ahrendt S."/>
            <person name="Koriabine M."/>
            <person name="Cobaugh K."/>
            <person name="Salamov A."/>
            <person name="Yoshinaga Y."/>
            <person name="Ng V."/>
            <person name="Daum C."/>
            <person name="Grigoriev I.V."/>
            <person name="Slininger P.J."/>
            <person name="Dien B.S."/>
            <person name="Jin Y.-S."/>
            <person name="Rao C.V."/>
        </authorList>
    </citation>
    <scope>NUCLEOTIDE SEQUENCE</scope>
    <source>
        <strain evidence="8">NRRL Y-64009</strain>
    </source>
</reference>
<dbReference type="Pfam" id="PF00172">
    <property type="entry name" value="Zn_clus"/>
    <property type="match status" value="1"/>
</dbReference>
<evidence type="ECO:0000256" key="2">
    <source>
        <dbReference type="ARBA" id="ARBA00022723"/>
    </source>
</evidence>
<evidence type="ECO:0000313" key="8">
    <source>
        <dbReference type="EMBL" id="KAJ8104351.1"/>
    </source>
</evidence>
<dbReference type="CDD" id="cd00067">
    <property type="entry name" value="GAL4"/>
    <property type="match status" value="1"/>
</dbReference>
<dbReference type="GeneID" id="80881649"/>
<dbReference type="Pfam" id="PF04082">
    <property type="entry name" value="Fungal_trans"/>
    <property type="match status" value="1"/>
</dbReference>
<dbReference type="GO" id="GO:0005634">
    <property type="term" value="C:nucleus"/>
    <property type="evidence" value="ECO:0007669"/>
    <property type="project" value="UniProtKB-SubCell"/>
</dbReference>
<evidence type="ECO:0000256" key="3">
    <source>
        <dbReference type="ARBA" id="ARBA00023015"/>
    </source>
</evidence>
<dbReference type="GO" id="GO:0006351">
    <property type="term" value="P:DNA-templated transcription"/>
    <property type="evidence" value="ECO:0007669"/>
    <property type="project" value="InterPro"/>
</dbReference>
<keyword evidence="9" id="KW-1185">Reference proteome</keyword>
<evidence type="ECO:0000256" key="6">
    <source>
        <dbReference type="ARBA" id="ARBA00023242"/>
    </source>
</evidence>
<feature type="domain" description="Zn(2)-C6 fungal-type" evidence="7">
    <location>
        <begin position="38"/>
        <end position="70"/>
    </location>
</feature>
<dbReference type="InterPro" id="IPR051089">
    <property type="entry name" value="prtT"/>
</dbReference>
<dbReference type="InterPro" id="IPR036864">
    <property type="entry name" value="Zn2-C6_fun-type_DNA-bd_sf"/>
</dbReference>
<dbReference type="InterPro" id="IPR001138">
    <property type="entry name" value="Zn2Cys6_DnaBD"/>
</dbReference>
<evidence type="ECO:0000256" key="4">
    <source>
        <dbReference type="ARBA" id="ARBA00023125"/>
    </source>
</evidence>
<comment type="subcellular location">
    <subcellularLocation>
        <location evidence="1">Nucleus</location>
    </subcellularLocation>
</comment>
<accession>A0AAD7VWM2</accession>
<gene>
    <name evidence="8" type="ORF">POJ06DRAFT_244294</name>
</gene>
<dbReference type="InterPro" id="IPR007219">
    <property type="entry name" value="XnlR_reg_dom"/>
</dbReference>
<evidence type="ECO:0000313" key="9">
    <source>
        <dbReference type="Proteomes" id="UP001217417"/>
    </source>
</evidence>
<keyword evidence="4" id="KW-0238">DNA-binding</keyword>
<dbReference type="SUPFAM" id="SSF57701">
    <property type="entry name" value="Zn2/Cys6 DNA-binding domain"/>
    <property type="match status" value="1"/>
</dbReference>
<dbReference type="SMART" id="SM00066">
    <property type="entry name" value="GAL4"/>
    <property type="match status" value="1"/>
</dbReference>
<keyword evidence="5" id="KW-0804">Transcription</keyword>
<keyword evidence="3" id="KW-0805">Transcription regulation</keyword>
<dbReference type="AlphaFoldDB" id="A0AAD7VWM2"/>
<sequence>MPAIKRPYPGHPGPELTDCGTPARSRFDSLLKVSKVRACSECKRHKLKCETKAGEASCTRCARKGLKCVVNSELHRLIENDNEWKSHYVSQLEQVQNAVCDLLRRNEMPELPTYPSSYSRIPPLIMEPATPAAAPVTIEHAEHANASSAMAMTRENSQEPTLEESELVAAPMRSLYEVTKLRNLRSNLNSSVGNGASPPSALAQDFISRGCISIEEAESLFAVYNSTMNQFLWGGIAMPHPDLDSVRRASSLLTAAILAVAALHIPNSSDLLNTCYKEFANLVSQSTLNRYHTLDDIRALTIGAFWLSDLSWKLSGQAVSIATEMGLHQCVRKMLKGDRTQFEGAEVWYLLYLVDHQFSTAYGRPPIVREDLAIRNFKTFLECPESSQRDIRLIAQVTLFAILSKAYDLFGSDTDQEISEDSFAQLREFNVQVDQWRLHWQPQHLVSPYVGTYPSKGVSLHYHFAKFQINSLSLRSITPSARLSTDRKEAADMAISSAIATLHMVLEEPDIRNSIVGVNLYTHAMVAFSTVFLLKIAWNWKATSLNVDQAQVYDLVERIITLMSSVRASDKHITFHIANGLRRILTHLRLREGKRIETQVAGEEEKVVVADDEDTSSLGFGFFDESWNDFANLMDMFDFLQPGHWPTD</sequence>
<evidence type="ECO:0000256" key="5">
    <source>
        <dbReference type="ARBA" id="ARBA00023163"/>
    </source>
</evidence>
<dbReference type="SMART" id="SM00906">
    <property type="entry name" value="Fungal_trans"/>
    <property type="match status" value="1"/>
</dbReference>
<dbReference type="RefSeq" id="XP_056047801.1">
    <property type="nucleotide sequence ID" value="XM_056186483.1"/>
</dbReference>
<evidence type="ECO:0000256" key="1">
    <source>
        <dbReference type="ARBA" id="ARBA00004123"/>
    </source>
</evidence>
<name>A0AAD7VWM2_9ASCO</name>
<protein>
    <recommendedName>
        <fullName evidence="7">Zn(2)-C6 fungal-type domain-containing protein</fullName>
    </recommendedName>
</protein>
<dbReference type="EMBL" id="JARPMG010000001">
    <property type="protein sequence ID" value="KAJ8104351.1"/>
    <property type="molecule type" value="Genomic_DNA"/>
</dbReference>
<dbReference type="PROSITE" id="PS50048">
    <property type="entry name" value="ZN2_CY6_FUNGAL_2"/>
    <property type="match status" value="1"/>
</dbReference>
<dbReference type="GO" id="GO:0000976">
    <property type="term" value="F:transcription cis-regulatory region binding"/>
    <property type="evidence" value="ECO:0007669"/>
    <property type="project" value="TreeGrafter"/>
</dbReference>
<dbReference type="GO" id="GO:0008270">
    <property type="term" value="F:zinc ion binding"/>
    <property type="evidence" value="ECO:0007669"/>
    <property type="project" value="InterPro"/>
</dbReference>
<keyword evidence="6" id="KW-0539">Nucleus</keyword>
<comment type="caution">
    <text evidence="8">The sequence shown here is derived from an EMBL/GenBank/DDBJ whole genome shotgun (WGS) entry which is preliminary data.</text>
</comment>